<feature type="transmembrane region" description="Helical" evidence="6">
    <location>
        <begin position="199"/>
        <end position="218"/>
    </location>
</feature>
<comment type="similarity">
    <text evidence="5">Belongs to the ATG33 family.</text>
</comment>
<dbReference type="Proteomes" id="UP000005666">
    <property type="component" value="Chromosome 10"/>
</dbReference>
<proteinExistence type="inferred from homology"/>
<evidence type="ECO:0000256" key="2">
    <source>
        <dbReference type="ARBA" id="ARBA00022692"/>
    </source>
</evidence>
<keyword evidence="3 6" id="KW-1133">Transmembrane helix</keyword>
<dbReference type="PANTHER" id="PTHR37278">
    <property type="entry name" value="AUTOPHAGY-RELATED PROTEIN 33-RELATED"/>
    <property type="match status" value="1"/>
</dbReference>
<dbReference type="InterPro" id="IPR051668">
    <property type="entry name" value="ATG33"/>
</dbReference>
<dbReference type="EMBL" id="HE612865">
    <property type="protein sequence ID" value="CCE64892.1"/>
    <property type="molecule type" value="Genomic_DNA"/>
</dbReference>
<feature type="transmembrane region" description="Helical" evidence="6">
    <location>
        <begin position="16"/>
        <end position="39"/>
    </location>
</feature>
<evidence type="ECO:0000256" key="5">
    <source>
        <dbReference type="ARBA" id="ARBA00038013"/>
    </source>
</evidence>
<organism evidence="7 8">
    <name type="scientific">Tetrapisispora phaffii (strain ATCC 24235 / CBS 4417 / NBRC 1672 / NRRL Y-8282 / UCD 70-5)</name>
    <name type="common">Yeast</name>
    <name type="synonym">Fabospora phaffii</name>
    <dbReference type="NCBI Taxonomy" id="1071381"/>
    <lineage>
        <taxon>Eukaryota</taxon>
        <taxon>Fungi</taxon>
        <taxon>Dikarya</taxon>
        <taxon>Ascomycota</taxon>
        <taxon>Saccharomycotina</taxon>
        <taxon>Saccharomycetes</taxon>
        <taxon>Saccharomycetales</taxon>
        <taxon>Saccharomycetaceae</taxon>
        <taxon>Tetrapisispora</taxon>
    </lineage>
</organism>
<name>G8BYF0_TETPH</name>
<dbReference type="OMA" id="HANCNAS"/>
<dbReference type="OrthoDB" id="5336366at2759"/>
<evidence type="ECO:0000256" key="1">
    <source>
        <dbReference type="ARBA" id="ARBA00004141"/>
    </source>
</evidence>
<dbReference type="HOGENOM" id="CLU_105986_1_0_1"/>
<sequence length="224" mass="23479">MSVCLGVTKTIAVSSLGLYAGLLTTTTIVTAATPISVLVPHRKDENDTVLTKYVKAIVCNLGKLSTVLSGLSTVFFGFSYFKAPASAQHPYLLYGMAVAPATFGYLYISSKVSHFIASRSNKTAKADKSPSPQTSLGDSTVDLGKDFKHPKIDSNSDAKCPFSPAAANQDPKCPFGSSADGYPSETAHANCNASMVRDLAIISVFSIAGFAQSVLGIYGEGQFA</sequence>
<dbReference type="GO" id="GO:0000422">
    <property type="term" value="P:autophagy of mitochondrion"/>
    <property type="evidence" value="ECO:0007669"/>
    <property type="project" value="TreeGrafter"/>
</dbReference>
<dbReference type="eggNOG" id="ENOG502S27M">
    <property type="taxonomic scope" value="Eukaryota"/>
</dbReference>
<keyword evidence="4 6" id="KW-0472">Membrane</keyword>
<feature type="transmembrane region" description="Helical" evidence="6">
    <location>
        <begin position="91"/>
        <end position="108"/>
    </location>
</feature>
<dbReference type="GO" id="GO:0005741">
    <property type="term" value="C:mitochondrial outer membrane"/>
    <property type="evidence" value="ECO:0007669"/>
    <property type="project" value="TreeGrafter"/>
</dbReference>
<evidence type="ECO:0000256" key="4">
    <source>
        <dbReference type="ARBA" id="ARBA00023136"/>
    </source>
</evidence>
<evidence type="ECO:0000313" key="8">
    <source>
        <dbReference type="Proteomes" id="UP000005666"/>
    </source>
</evidence>
<evidence type="ECO:0000313" key="7">
    <source>
        <dbReference type="EMBL" id="CCE64892.1"/>
    </source>
</evidence>
<dbReference type="GeneID" id="11533125"/>
<dbReference type="RefSeq" id="XP_003687326.1">
    <property type="nucleotide sequence ID" value="XM_003687278.1"/>
</dbReference>
<comment type="subcellular location">
    <subcellularLocation>
        <location evidence="1">Membrane</location>
        <topology evidence="1">Multi-pass membrane protein</topology>
    </subcellularLocation>
</comment>
<dbReference type="PANTHER" id="PTHR37278:SF1">
    <property type="entry name" value="AUTOPHAGY-RELATED PROTEIN 33-RELATED"/>
    <property type="match status" value="1"/>
</dbReference>
<dbReference type="AlphaFoldDB" id="G8BYF0"/>
<feature type="transmembrane region" description="Helical" evidence="6">
    <location>
        <begin position="60"/>
        <end position="79"/>
    </location>
</feature>
<dbReference type="KEGG" id="tpf:TPHA_0J00690"/>
<reference evidence="7 8" key="1">
    <citation type="journal article" date="2011" name="Proc. Natl. Acad. Sci. U.S.A.">
        <title>Evolutionary erosion of yeast sex chromosomes by mating-type switching accidents.</title>
        <authorList>
            <person name="Gordon J.L."/>
            <person name="Armisen D."/>
            <person name="Proux-Wera E."/>
            <person name="Oheigeartaigh S.S."/>
            <person name="Byrne K.P."/>
            <person name="Wolfe K.H."/>
        </authorList>
    </citation>
    <scope>NUCLEOTIDE SEQUENCE [LARGE SCALE GENOMIC DNA]</scope>
    <source>
        <strain evidence="8">ATCC 24235 / CBS 4417 / NBRC 1672 / NRRL Y-8282 / UCD 70-5</strain>
    </source>
</reference>
<protein>
    <recommendedName>
        <fullName evidence="9">Autophagy-related protein 33</fullName>
    </recommendedName>
</protein>
<keyword evidence="2 6" id="KW-0812">Transmembrane</keyword>
<accession>G8BYF0</accession>
<evidence type="ECO:0000256" key="6">
    <source>
        <dbReference type="SAM" id="Phobius"/>
    </source>
</evidence>
<evidence type="ECO:0008006" key="9">
    <source>
        <dbReference type="Google" id="ProtNLM"/>
    </source>
</evidence>
<gene>
    <name evidence="7" type="primary">TPHA0J00690</name>
    <name evidence="7" type="ordered locus">TPHA_0J00690</name>
</gene>
<dbReference type="GO" id="GO:0016236">
    <property type="term" value="P:macroautophagy"/>
    <property type="evidence" value="ECO:0007669"/>
    <property type="project" value="TreeGrafter"/>
</dbReference>
<evidence type="ECO:0000256" key="3">
    <source>
        <dbReference type="ARBA" id="ARBA00022989"/>
    </source>
</evidence>
<keyword evidence="8" id="KW-1185">Reference proteome</keyword>